<evidence type="ECO:0000313" key="3">
    <source>
        <dbReference type="Proteomes" id="UP001215280"/>
    </source>
</evidence>
<accession>A0AAD7J8Q2</accession>
<dbReference type="Proteomes" id="UP001215280">
    <property type="component" value="Unassembled WGS sequence"/>
</dbReference>
<gene>
    <name evidence="2" type="ORF">DFH07DRAFT_958371</name>
</gene>
<evidence type="ECO:0000256" key="1">
    <source>
        <dbReference type="SAM" id="MobiDB-lite"/>
    </source>
</evidence>
<organism evidence="2 3">
    <name type="scientific">Mycena maculata</name>
    <dbReference type="NCBI Taxonomy" id="230809"/>
    <lineage>
        <taxon>Eukaryota</taxon>
        <taxon>Fungi</taxon>
        <taxon>Dikarya</taxon>
        <taxon>Basidiomycota</taxon>
        <taxon>Agaricomycotina</taxon>
        <taxon>Agaricomycetes</taxon>
        <taxon>Agaricomycetidae</taxon>
        <taxon>Agaricales</taxon>
        <taxon>Marasmiineae</taxon>
        <taxon>Mycenaceae</taxon>
        <taxon>Mycena</taxon>
    </lineage>
</organism>
<feature type="compositionally biased region" description="Basic residues" evidence="1">
    <location>
        <begin position="270"/>
        <end position="279"/>
    </location>
</feature>
<feature type="compositionally biased region" description="Basic and acidic residues" evidence="1">
    <location>
        <begin position="283"/>
        <end position="294"/>
    </location>
</feature>
<name>A0AAD7J8Q2_9AGAR</name>
<evidence type="ECO:0000313" key="2">
    <source>
        <dbReference type="EMBL" id="KAJ7758510.1"/>
    </source>
</evidence>
<keyword evidence="3" id="KW-1185">Reference proteome</keyword>
<dbReference type="EMBL" id="JARJLG010000055">
    <property type="protein sequence ID" value="KAJ7758510.1"/>
    <property type="molecule type" value="Genomic_DNA"/>
</dbReference>
<dbReference type="AlphaFoldDB" id="A0AAD7J8Q2"/>
<reference evidence="2" key="1">
    <citation type="submission" date="2023-03" db="EMBL/GenBank/DDBJ databases">
        <title>Massive genome expansion in bonnet fungi (Mycena s.s.) driven by repeated elements and novel gene families across ecological guilds.</title>
        <authorList>
            <consortium name="Lawrence Berkeley National Laboratory"/>
            <person name="Harder C.B."/>
            <person name="Miyauchi S."/>
            <person name="Viragh M."/>
            <person name="Kuo A."/>
            <person name="Thoen E."/>
            <person name="Andreopoulos B."/>
            <person name="Lu D."/>
            <person name="Skrede I."/>
            <person name="Drula E."/>
            <person name="Henrissat B."/>
            <person name="Morin E."/>
            <person name="Kohler A."/>
            <person name="Barry K."/>
            <person name="LaButti K."/>
            <person name="Morin E."/>
            <person name="Salamov A."/>
            <person name="Lipzen A."/>
            <person name="Mereny Z."/>
            <person name="Hegedus B."/>
            <person name="Baldrian P."/>
            <person name="Stursova M."/>
            <person name="Weitz H."/>
            <person name="Taylor A."/>
            <person name="Grigoriev I.V."/>
            <person name="Nagy L.G."/>
            <person name="Martin F."/>
            <person name="Kauserud H."/>
        </authorList>
    </citation>
    <scope>NUCLEOTIDE SEQUENCE</scope>
    <source>
        <strain evidence="2">CBHHK188m</strain>
    </source>
</reference>
<feature type="region of interest" description="Disordered" evidence="1">
    <location>
        <begin position="259"/>
        <end position="294"/>
    </location>
</feature>
<protein>
    <submittedName>
        <fullName evidence="2">Uncharacterized protein</fullName>
    </submittedName>
</protein>
<comment type="caution">
    <text evidence="2">The sequence shown here is derived from an EMBL/GenBank/DDBJ whole genome shotgun (WGS) entry which is preliminary data.</text>
</comment>
<sequence length="294" mass="32823">MNHFYDTAAATKSLQEIIANSTKAFEGNKDRGRQHLSLLNADNLAVQMTGVERRLWRVGPLEANGKVEEEFIFQMQGVLSKVALTAPDVGRLSPPQVKNMSQQIIIVSLGCQAFNNVMVNLTELHSLYSRHFPKNALLPWEGSDVGKTPQMNASMQFFTNLEDKPSAIHIPISGNIDLQGVLQKFIGAELVHTSENVIEYFKRGKDVTSGEYIYDRAVPSTFRVGDIVDIESSVIVFETRQNQIKMHCTLGGLVTSHHHHLGEGETLRAPPRRSTRRGMQHAPSREPKRSLLAE</sequence>
<proteinExistence type="predicted"/>